<keyword evidence="2" id="KW-1185">Reference proteome</keyword>
<comment type="caution">
    <text evidence="1">The sequence shown here is derived from an EMBL/GenBank/DDBJ whole genome shotgun (WGS) entry which is preliminary data.</text>
</comment>
<organism evidence="1 2">
    <name type="scientific">Sphingomonas abaci</name>
    <dbReference type="NCBI Taxonomy" id="237611"/>
    <lineage>
        <taxon>Bacteria</taxon>
        <taxon>Pseudomonadati</taxon>
        <taxon>Pseudomonadota</taxon>
        <taxon>Alphaproteobacteria</taxon>
        <taxon>Sphingomonadales</taxon>
        <taxon>Sphingomonadaceae</taxon>
        <taxon>Sphingomonas</taxon>
    </lineage>
</organism>
<name>A0A7W7EWA3_9SPHN</name>
<gene>
    <name evidence="1" type="ORF">GGQ96_000428</name>
</gene>
<sequence>MTQATDDERRLLLIEAERLGLIVPPAAIAGVVANQRLLARHYDVVHGALADEAP</sequence>
<dbReference type="AlphaFoldDB" id="A0A7W7EWA3"/>
<reference evidence="1 2" key="1">
    <citation type="submission" date="2020-08" db="EMBL/GenBank/DDBJ databases">
        <title>Genomic Encyclopedia of Type Strains, Phase IV (KMG-IV): sequencing the most valuable type-strain genomes for metagenomic binning, comparative biology and taxonomic classification.</title>
        <authorList>
            <person name="Goeker M."/>
        </authorList>
    </citation>
    <scope>NUCLEOTIDE SEQUENCE [LARGE SCALE GENOMIC DNA]</scope>
    <source>
        <strain evidence="1 2">DSM 15867</strain>
    </source>
</reference>
<dbReference type="EMBL" id="JACHNY010000001">
    <property type="protein sequence ID" value="MBB4616322.1"/>
    <property type="molecule type" value="Genomic_DNA"/>
</dbReference>
<protein>
    <submittedName>
        <fullName evidence="1">Uncharacterized protein</fullName>
    </submittedName>
</protein>
<evidence type="ECO:0000313" key="2">
    <source>
        <dbReference type="Proteomes" id="UP000574769"/>
    </source>
</evidence>
<dbReference type="RefSeq" id="WP_184111061.1">
    <property type="nucleotide sequence ID" value="NZ_JACHNY010000001.1"/>
</dbReference>
<proteinExistence type="predicted"/>
<evidence type="ECO:0000313" key="1">
    <source>
        <dbReference type="EMBL" id="MBB4616322.1"/>
    </source>
</evidence>
<accession>A0A7W7EWA3</accession>
<dbReference type="Proteomes" id="UP000574769">
    <property type="component" value="Unassembled WGS sequence"/>
</dbReference>